<evidence type="ECO:0000256" key="4">
    <source>
        <dbReference type="ARBA" id="ARBA00022824"/>
    </source>
</evidence>
<name>A0A316UEY0_9BASI</name>
<dbReference type="STRING" id="1684307.A0A316UEY0"/>
<feature type="region of interest" description="Disordered" evidence="7">
    <location>
        <begin position="153"/>
        <end position="197"/>
    </location>
</feature>
<dbReference type="Proteomes" id="UP000245942">
    <property type="component" value="Unassembled WGS sequence"/>
</dbReference>
<organism evidence="9 10">
    <name type="scientific">Pseudomicrostroma glucosiphilum</name>
    <dbReference type="NCBI Taxonomy" id="1684307"/>
    <lineage>
        <taxon>Eukaryota</taxon>
        <taxon>Fungi</taxon>
        <taxon>Dikarya</taxon>
        <taxon>Basidiomycota</taxon>
        <taxon>Ustilaginomycotina</taxon>
        <taxon>Exobasidiomycetes</taxon>
        <taxon>Microstromatales</taxon>
        <taxon>Microstromatales incertae sedis</taxon>
        <taxon>Pseudomicrostroma</taxon>
    </lineage>
</organism>
<keyword evidence="5 8" id="KW-1133">Transmembrane helix</keyword>
<dbReference type="GeneID" id="37010791"/>
<dbReference type="EMBL" id="KZ819321">
    <property type="protein sequence ID" value="PWN23806.1"/>
    <property type="molecule type" value="Genomic_DNA"/>
</dbReference>
<feature type="compositionally biased region" description="Basic and acidic residues" evidence="7">
    <location>
        <begin position="180"/>
        <end position="197"/>
    </location>
</feature>
<evidence type="ECO:0000256" key="1">
    <source>
        <dbReference type="ARBA" id="ARBA00004477"/>
    </source>
</evidence>
<keyword evidence="6 8" id="KW-0472">Membrane</keyword>
<keyword evidence="10" id="KW-1185">Reference proteome</keyword>
<dbReference type="PANTHER" id="PTHR13505">
    <property type="entry name" value="TRANSMEMBRANE PROTEIN 208"/>
    <property type="match status" value="1"/>
</dbReference>
<evidence type="ECO:0000256" key="8">
    <source>
        <dbReference type="SAM" id="Phobius"/>
    </source>
</evidence>
<dbReference type="GO" id="GO:0005789">
    <property type="term" value="C:endoplasmic reticulum membrane"/>
    <property type="evidence" value="ECO:0007669"/>
    <property type="project" value="UniProtKB-SubCell"/>
</dbReference>
<evidence type="ECO:0000256" key="6">
    <source>
        <dbReference type="ARBA" id="ARBA00023136"/>
    </source>
</evidence>
<gene>
    <name evidence="9" type="ORF">BCV69DRAFT_10789</name>
</gene>
<evidence type="ECO:0000313" key="10">
    <source>
        <dbReference type="Proteomes" id="UP000245942"/>
    </source>
</evidence>
<dbReference type="InterPro" id="IPR008506">
    <property type="entry name" value="SND2/TMEM208"/>
</dbReference>
<reference evidence="9 10" key="1">
    <citation type="journal article" date="2018" name="Mol. Biol. Evol.">
        <title>Broad Genomic Sampling Reveals a Smut Pathogenic Ancestry of the Fungal Clade Ustilaginomycotina.</title>
        <authorList>
            <person name="Kijpornyongpan T."/>
            <person name="Mondo S.J."/>
            <person name="Barry K."/>
            <person name="Sandor L."/>
            <person name="Lee J."/>
            <person name="Lipzen A."/>
            <person name="Pangilinan J."/>
            <person name="LaButti K."/>
            <person name="Hainaut M."/>
            <person name="Henrissat B."/>
            <person name="Grigoriev I.V."/>
            <person name="Spatafora J.W."/>
            <person name="Aime M.C."/>
        </authorList>
    </citation>
    <scope>NUCLEOTIDE SEQUENCE [LARGE SCALE GENOMIC DNA]</scope>
    <source>
        <strain evidence="9 10">MCA 4718</strain>
    </source>
</reference>
<dbReference type="PANTHER" id="PTHR13505:SF7">
    <property type="entry name" value="TRANSMEMBRANE PROTEIN 208"/>
    <property type="match status" value="1"/>
</dbReference>
<evidence type="ECO:0008006" key="11">
    <source>
        <dbReference type="Google" id="ProtNLM"/>
    </source>
</evidence>
<keyword evidence="4" id="KW-0256">Endoplasmic reticulum</keyword>
<dbReference type="GO" id="GO:0006624">
    <property type="term" value="P:vacuolar protein processing"/>
    <property type="evidence" value="ECO:0007669"/>
    <property type="project" value="TreeGrafter"/>
</dbReference>
<dbReference type="GO" id="GO:0005773">
    <property type="term" value="C:vacuole"/>
    <property type="evidence" value="ECO:0007669"/>
    <property type="project" value="GOC"/>
</dbReference>
<evidence type="ECO:0000256" key="7">
    <source>
        <dbReference type="SAM" id="MobiDB-lite"/>
    </source>
</evidence>
<sequence length="197" mass="21913">MAKGASKRISSQNASSLTLLFRGFLITNLLQILSLTLLTPGYRRRSSSYKWDIIKYVLTEAIAAGLGLVMRDMAKKGDDLSAEGLTALMWDVVFVTWAVHVGTALIWRRFWWLYAVIPLYSTYLAYSKLIVPFLFRGADPIASLFSAVTGRAAPRNAGPAQGTGEEKTETLSKRQQKLAARADRGDARVQRREVKRG</sequence>
<accession>A0A316UEY0</accession>
<evidence type="ECO:0000256" key="3">
    <source>
        <dbReference type="ARBA" id="ARBA00022692"/>
    </source>
</evidence>
<comment type="similarity">
    <text evidence="2">Belongs to the TMEM208 family.</text>
</comment>
<proteinExistence type="inferred from homology"/>
<feature type="transmembrane region" description="Helical" evidence="8">
    <location>
        <begin position="53"/>
        <end position="70"/>
    </location>
</feature>
<protein>
    <recommendedName>
        <fullName evidence="11">DUF788-domain-containing protein</fullName>
    </recommendedName>
</protein>
<dbReference type="Pfam" id="PF05620">
    <property type="entry name" value="TMEM208_SND2"/>
    <property type="match status" value="1"/>
</dbReference>
<comment type="subcellular location">
    <subcellularLocation>
        <location evidence="1">Endoplasmic reticulum membrane</location>
        <topology evidence="1">Multi-pass membrane protein</topology>
    </subcellularLocation>
</comment>
<dbReference type="AlphaFoldDB" id="A0A316UEY0"/>
<feature type="transmembrane region" description="Helical" evidence="8">
    <location>
        <begin position="82"/>
        <end position="106"/>
    </location>
</feature>
<feature type="transmembrane region" description="Helical" evidence="8">
    <location>
        <begin position="112"/>
        <end position="135"/>
    </location>
</feature>
<dbReference type="RefSeq" id="XP_025350966.1">
    <property type="nucleotide sequence ID" value="XM_025489057.1"/>
</dbReference>
<evidence type="ECO:0000313" key="9">
    <source>
        <dbReference type="EMBL" id="PWN23806.1"/>
    </source>
</evidence>
<evidence type="ECO:0000256" key="2">
    <source>
        <dbReference type="ARBA" id="ARBA00009950"/>
    </source>
</evidence>
<keyword evidence="3 8" id="KW-0812">Transmembrane</keyword>
<dbReference type="OrthoDB" id="10012212at2759"/>
<evidence type="ECO:0000256" key="5">
    <source>
        <dbReference type="ARBA" id="ARBA00022989"/>
    </source>
</evidence>